<reference evidence="3 4" key="1">
    <citation type="submission" date="2019-10" db="EMBL/GenBank/DDBJ databases">
        <title>Actinomadura rubteroloni sp. nov. and Actinomadura macrotermitis sp. nov., isolated from the gut of fungus growing-termite Macrotermes natalensis.</title>
        <authorList>
            <person name="Benndorf R."/>
            <person name="Martin K."/>
            <person name="Kuefner M."/>
            <person name="De Beer W."/>
            <person name="Kaster A.-K."/>
            <person name="Vollmers J."/>
            <person name="Poulsen M."/>
            <person name="Beemelmanns C."/>
        </authorList>
    </citation>
    <scope>NUCLEOTIDE SEQUENCE [LARGE SCALE GENOMIC DNA]</scope>
    <source>
        <strain evidence="3 4">RB68</strain>
    </source>
</reference>
<evidence type="ECO:0000256" key="1">
    <source>
        <dbReference type="ARBA" id="ARBA00022729"/>
    </source>
</evidence>
<organism evidence="3 4">
    <name type="scientific">Actinomadura macrotermitis</name>
    <dbReference type="NCBI Taxonomy" id="2585200"/>
    <lineage>
        <taxon>Bacteria</taxon>
        <taxon>Bacillati</taxon>
        <taxon>Actinomycetota</taxon>
        <taxon>Actinomycetes</taxon>
        <taxon>Streptosporangiales</taxon>
        <taxon>Thermomonosporaceae</taxon>
        <taxon>Actinomadura</taxon>
    </lineage>
</organism>
<evidence type="ECO:0008006" key="5">
    <source>
        <dbReference type="Google" id="ProtNLM"/>
    </source>
</evidence>
<evidence type="ECO:0000313" key="4">
    <source>
        <dbReference type="Proteomes" id="UP000487268"/>
    </source>
</evidence>
<keyword evidence="1 2" id="KW-0732">Signal</keyword>
<dbReference type="Gene3D" id="3.40.190.10">
    <property type="entry name" value="Periplasmic binding protein-like II"/>
    <property type="match status" value="2"/>
</dbReference>
<comment type="caution">
    <text evidence="3">The sequence shown here is derived from an EMBL/GenBank/DDBJ whole genome shotgun (WGS) entry which is preliminary data.</text>
</comment>
<accession>A0A7K0BZJ2</accession>
<evidence type="ECO:0000313" key="3">
    <source>
        <dbReference type="EMBL" id="MQY06597.1"/>
    </source>
</evidence>
<feature type="chain" id="PRO_5039674005" description="Extracellular solute-binding protein" evidence="2">
    <location>
        <begin position="31"/>
        <end position="384"/>
    </location>
</feature>
<dbReference type="PROSITE" id="PS51257">
    <property type="entry name" value="PROKAR_LIPOPROTEIN"/>
    <property type="match status" value="1"/>
</dbReference>
<dbReference type="PANTHER" id="PTHR30006">
    <property type="entry name" value="THIAMINE-BINDING PERIPLASMIC PROTEIN-RELATED"/>
    <property type="match status" value="1"/>
</dbReference>
<dbReference type="SUPFAM" id="SSF53850">
    <property type="entry name" value="Periplasmic binding protein-like II"/>
    <property type="match status" value="1"/>
</dbReference>
<dbReference type="EMBL" id="WEGH01000003">
    <property type="protein sequence ID" value="MQY06597.1"/>
    <property type="molecule type" value="Genomic_DNA"/>
</dbReference>
<feature type="signal peptide" evidence="2">
    <location>
        <begin position="1"/>
        <end position="30"/>
    </location>
</feature>
<dbReference type="Proteomes" id="UP000487268">
    <property type="component" value="Unassembled WGS sequence"/>
</dbReference>
<evidence type="ECO:0000256" key="2">
    <source>
        <dbReference type="SAM" id="SignalP"/>
    </source>
</evidence>
<name>A0A7K0BZJ2_9ACTN</name>
<keyword evidence="4" id="KW-1185">Reference proteome</keyword>
<gene>
    <name evidence="3" type="ORF">ACRB68_46920</name>
</gene>
<dbReference type="AlphaFoldDB" id="A0A7K0BZJ2"/>
<proteinExistence type="predicted"/>
<sequence>MGLHPRGPGTRRPWRSAVTAATLMTLIAGAAAGCGSDTGDKAAATQAAGAAKDRLAATPALAELVAAAKKEGALDLNWGFDGRDTGKVLTDTFKRAYGLDIKITLTPNQNQPGNAAKLAQEYKAKSPASTDAYLGSPELVLGLGPKRDDVLAKVDWTAFAPWTKGLANNDGSALTFVDLIPGFTYNTTQLAQNAVPATAQDVLKVGKPVASTPYAAQFNVLGTKEGMGADGLRAYLKGFKAAGFLGCGELNRIASGEFAAMWISCGKNIADVFAAQGAPLKTAVLKDAAITSTRYAAVPKNARHPNAAKLWVSWLLTPEAQKIVFEHDFADNHRVAGSRTAGQLAEYEKQGVKFTRVDYEFTLAHPELYNPKFKGELVSLLTNK</sequence>
<protein>
    <recommendedName>
        <fullName evidence="5">Extracellular solute-binding protein</fullName>
    </recommendedName>
</protein>
<dbReference type="OrthoDB" id="366726at2"/>